<feature type="compositionally biased region" description="Basic and acidic residues" evidence="9">
    <location>
        <begin position="133"/>
        <end position="146"/>
    </location>
</feature>
<proteinExistence type="predicted"/>
<organism evidence="11 12">
    <name type="scientific">Aromia moschata</name>
    <dbReference type="NCBI Taxonomy" id="1265417"/>
    <lineage>
        <taxon>Eukaryota</taxon>
        <taxon>Metazoa</taxon>
        <taxon>Ecdysozoa</taxon>
        <taxon>Arthropoda</taxon>
        <taxon>Hexapoda</taxon>
        <taxon>Insecta</taxon>
        <taxon>Pterygota</taxon>
        <taxon>Neoptera</taxon>
        <taxon>Endopterygota</taxon>
        <taxon>Coleoptera</taxon>
        <taxon>Polyphaga</taxon>
        <taxon>Cucujiformia</taxon>
        <taxon>Chrysomeloidea</taxon>
        <taxon>Cerambycidae</taxon>
        <taxon>Cerambycinae</taxon>
        <taxon>Callichromatini</taxon>
        <taxon>Aromia</taxon>
    </lineage>
</organism>
<comment type="caution">
    <text evidence="11">The sequence shown here is derived from an EMBL/GenBank/DDBJ whole genome shotgun (WGS) entry which is preliminary data.</text>
</comment>
<dbReference type="InterPro" id="IPR013087">
    <property type="entry name" value="Znf_C2H2_type"/>
</dbReference>
<dbReference type="InterPro" id="IPR050331">
    <property type="entry name" value="Zinc_finger"/>
</dbReference>
<accession>A0AAV8Z6B0</accession>
<protein>
    <recommendedName>
        <fullName evidence="10">C2H2-type domain-containing protein</fullName>
    </recommendedName>
</protein>
<feature type="region of interest" description="Disordered" evidence="9">
    <location>
        <begin position="133"/>
        <end position="152"/>
    </location>
</feature>
<evidence type="ECO:0000313" key="12">
    <source>
        <dbReference type="Proteomes" id="UP001162162"/>
    </source>
</evidence>
<dbReference type="Gene3D" id="3.30.160.60">
    <property type="entry name" value="Classic Zinc Finger"/>
    <property type="match status" value="3"/>
</dbReference>
<evidence type="ECO:0000256" key="5">
    <source>
        <dbReference type="ARBA" id="ARBA00022833"/>
    </source>
</evidence>
<dbReference type="EMBL" id="JAPWTK010000013">
    <property type="protein sequence ID" value="KAJ8959446.1"/>
    <property type="molecule type" value="Genomic_DNA"/>
</dbReference>
<dbReference type="GO" id="GO:0008270">
    <property type="term" value="F:zinc ion binding"/>
    <property type="evidence" value="ECO:0007669"/>
    <property type="project" value="UniProtKB-KW"/>
</dbReference>
<feature type="domain" description="C2H2-type" evidence="10">
    <location>
        <begin position="27"/>
        <end position="50"/>
    </location>
</feature>
<dbReference type="InterPro" id="IPR036236">
    <property type="entry name" value="Znf_C2H2_sf"/>
</dbReference>
<keyword evidence="5" id="KW-0862">Zinc</keyword>
<feature type="coiled-coil region" evidence="8">
    <location>
        <begin position="81"/>
        <end position="108"/>
    </location>
</feature>
<keyword evidence="6" id="KW-0539">Nucleus</keyword>
<sequence length="241" mass="27692">FQVCDKGFCHRQSLITHSSVHTGIKPYQCEGCEKSFSCVGNLLKHRKTHADSCGLLPLTTHRVQNPSTKIKVRINTPASSKLKKLKKNRELEEKIAMLEVKLAKNTNAESGATKQETVEKIMIPKEETDDLKYEADSSIKKPTDKRTGKRKKDPLFDTKVDAFIKERKLENSKSASCKYCNKEYTQFRWLYKHEHDHEMSDVNIGEVQSGHFKCSCCKLYFGTKEDVKQHQQLEHSDILSE</sequence>
<name>A0AAV8Z6B0_9CUCU</name>
<dbReference type="GO" id="GO:0005634">
    <property type="term" value="C:nucleus"/>
    <property type="evidence" value="ECO:0007669"/>
    <property type="project" value="UniProtKB-SubCell"/>
</dbReference>
<evidence type="ECO:0000256" key="2">
    <source>
        <dbReference type="ARBA" id="ARBA00022723"/>
    </source>
</evidence>
<dbReference type="GO" id="GO:0010468">
    <property type="term" value="P:regulation of gene expression"/>
    <property type="evidence" value="ECO:0007669"/>
    <property type="project" value="TreeGrafter"/>
</dbReference>
<dbReference type="PROSITE" id="PS50157">
    <property type="entry name" value="ZINC_FINGER_C2H2_2"/>
    <property type="match status" value="2"/>
</dbReference>
<evidence type="ECO:0000256" key="4">
    <source>
        <dbReference type="ARBA" id="ARBA00022771"/>
    </source>
</evidence>
<evidence type="ECO:0000256" key="8">
    <source>
        <dbReference type="SAM" id="Coils"/>
    </source>
</evidence>
<evidence type="ECO:0000256" key="6">
    <source>
        <dbReference type="ARBA" id="ARBA00023242"/>
    </source>
</evidence>
<feature type="domain" description="C2H2-type" evidence="10">
    <location>
        <begin position="1"/>
        <end position="26"/>
    </location>
</feature>
<keyword evidence="12" id="KW-1185">Reference proteome</keyword>
<evidence type="ECO:0000259" key="10">
    <source>
        <dbReference type="PROSITE" id="PS50157"/>
    </source>
</evidence>
<gene>
    <name evidence="11" type="ORF">NQ318_022139</name>
</gene>
<dbReference type="PANTHER" id="PTHR16515">
    <property type="entry name" value="PR DOMAIN ZINC FINGER PROTEIN"/>
    <property type="match status" value="1"/>
</dbReference>
<dbReference type="PROSITE" id="PS00028">
    <property type="entry name" value="ZINC_FINGER_C2H2_1"/>
    <property type="match status" value="3"/>
</dbReference>
<dbReference type="FunFam" id="3.30.160.60:FF:002388">
    <property type="entry name" value="Uncharacterized protein, isoform B"/>
    <property type="match status" value="1"/>
</dbReference>
<dbReference type="PANTHER" id="PTHR16515:SF66">
    <property type="entry name" value="C2H2-TYPE DOMAIN-CONTAINING PROTEIN"/>
    <property type="match status" value="1"/>
</dbReference>
<evidence type="ECO:0000256" key="1">
    <source>
        <dbReference type="ARBA" id="ARBA00004123"/>
    </source>
</evidence>
<comment type="subcellular location">
    <subcellularLocation>
        <location evidence="1">Nucleus</location>
    </subcellularLocation>
</comment>
<keyword evidence="4 7" id="KW-0863">Zinc-finger</keyword>
<evidence type="ECO:0000256" key="9">
    <source>
        <dbReference type="SAM" id="MobiDB-lite"/>
    </source>
</evidence>
<evidence type="ECO:0000256" key="7">
    <source>
        <dbReference type="PROSITE-ProRule" id="PRU00042"/>
    </source>
</evidence>
<dbReference type="SUPFAM" id="SSF57667">
    <property type="entry name" value="beta-beta-alpha zinc fingers"/>
    <property type="match status" value="1"/>
</dbReference>
<dbReference type="Pfam" id="PF13894">
    <property type="entry name" value="zf-C2H2_4"/>
    <property type="match status" value="1"/>
</dbReference>
<dbReference type="AlphaFoldDB" id="A0AAV8Z6B0"/>
<keyword evidence="2" id="KW-0479">Metal-binding</keyword>
<dbReference type="Proteomes" id="UP001162162">
    <property type="component" value="Unassembled WGS sequence"/>
</dbReference>
<reference evidence="11" key="1">
    <citation type="journal article" date="2023" name="Insect Mol. Biol.">
        <title>Genome sequencing provides insights into the evolution of gene families encoding plant cell wall-degrading enzymes in longhorned beetles.</title>
        <authorList>
            <person name="Shin N.R."/>
            <person name="Okamura Y."/>
            <person name="Kirsch R."/>
            <person name="Pauchet Y."/>
        </authorList>
    </citation>
    <scope>NUCLEOTIDE SEQUENCE</scope>
    <source>
        <strain evidence="11">AMC_N1</strain>
    </source>
</reference>
<keyword evidence="3" id="KW-0677">Repeat</keyword>
<evidence type="ECO:0000256" key="3">
    <source>
        <dbReference type="ARBA" id="ARBA00022737"/>
    </source>
</evidence>
<dbReference type="SMART" id="SM00355">
    <property type="entry name" value="ZnF_C2H2"/>
    <property type="match status" value="4"/>
</dbReference>
<keyword evidence="8" id="KW-0175">Coiled coil</keyword>
<feature type="non-terminal residue" evidence="11">
    <location>
        <position position="1"/>
    </location>
</feature>
<evidence type="ECO:0000313" key="11">
    <source>
        <dbReference type="EMBL" id="KAJ8959446.1"/>
    </source>
</evidence>